<dbReference type="OrthoDB" id="9999056at2759"/>
<evidence type="ECO:0000313" key="3">
    <source>
        <dbReference type="EMBL" id="CAF1403901.1"/>
    </source>
</evidence>
<dbReference type="Proteomes" id="UP000681722">
    <property type="component" value="Unassembled WGS sequence"/>
</dbReference>
<keyword evidence="1" id="KW-0732">Signal</keyword>
<comment type="caution">
    <text evidence="3">The sequence shown here is derived from an EMBL/GenBank/DDBJ whole genome shotgun (WGS) entry which is preliminary data.</text>
</comment>
<dbReference type="Proteomes" id="UP000682733">
    <property type="component" value="Unassembled WGS sequence"/>
</dbReference>
<dbReference type="Proteomes" id="UP000677228">
    <property type="component" value="Unassembled WGS sequence"/>
</dbReference>
<sequence length="210" mass="22101">MYAITLVLFCVVKLSSEQPHSCACNCCPTSNCYPSLVGQAYAANCSRAACTDACKVQYTSSCASYFGKIDAYCTSSLTTTTQQFNCRCDCCNTGSTCSLNAIGTSTAWSCSPQACTIACYQQYPYVCVSSSLGQTSGQCTGLATTTAAPNSYRCSCKCCNNGQLCTTYQVGTTVAQECSPNSCAEQCRKQYPQICASSPLGQTQGICLGV</sequence>
<name>A0A815LGE7_9BILA</name>
<evidence type="ECO:0000313" key="5">
    <source>
        <dbReference type="EMBL" id="CAF4296296.1"/>
    </source>
</evidence>
<feature type="chain" id="PRO_5036228108" evidence="1">
    <location>
        <begin position="17"/>
        <end position="210"/>
    </location>
</feature>
<organism evidence="3 6">
    <name type="scientific">Didymodactylos carnosus</name>
    <dbReference type="NCBI Taxonomy" id="1234261"/>
    <lineage>
        <taxon>Eukaryota</taxon>
        <taxon>Metazoa</taxon>
        <taxon>Spiralia</taxon>
        <taxon>Gnathifera</taxon>
        <taxon>Rotifera</taxon>
        <taxon>Eurotatoria</taxon>
        <taxon>Bdelloidea</taxon>
        <taxon>Philodinida</taxon>
        <taxon>Philodinidae</taxon>
        <taxon>Didymodactylos</taxon>
    </lineage>
</organism>
<dbReference type="EMBL" id="CAJNOK010008063">
    <property type="protein sequence ID" value="CAF1053037.1"/>
    <property type="molecule type" value="Genomic_DNA"/>
</dbReference>
<gene>
    <name evidence="3" type="ORF">GPM918_LOCUS33334</name>
    <name evidence="2" type="ORF">OVA965_LOCUS17038</name>
    <name evidence="5" type="ORF">SRO942_LOCUS34017</name>
    <name evidence="4" type="ORF">TMI583_LOCUS17049</name>
</gene>
<evidence type="ECO:0000256" key="1">
    <source>
        <dbReference type="SAM" id="SignalP"/>
    </source>
</evidence>
<proteinExistence type="predicted"/>
<dbReference type="EMBL" id="CAJNOQ010017655">
    <property type="protein sequence ID" value="CAF1403901.1"/>
    <property type="molecule type" value="Genomic_DNA"/>
</dbReference>
<dbReference type="EMBL" id="CAJOBA010008077">
    <property type="protein sequence ID" value="CAF3819675.1"/>
    <property type="molecule type" value="Genomic_DNA"/>
</dbReference>
<dbReference type="AlphaFoldDB" id="A0A815LGE7"/>
<reference evidence="3" key="1">
    <citation type="submission" date="2021-02" db="EMBL/GenBank/DDBJ databases">
        <authorList>
            <person name="Nowell W R."/>
        </authorList>
    </citation>
    <scope>NUCLEOTIDE SEQUENCE</scope>
</reference>
<evidence type="ECO:0000313" key="4">
    <source>
        <dbReference type="EMBL" id="CAF3819675.1"/>
    </source>
</evidence>
<feature type="signal peptide" evidence="1">
    <location>
        <begin position="1"/>
        <end position="16"/>
    </location>
</feature>
<evidence type="ECO:0000313" key="2">
    <source>
        <dbReference type="EMBL" id="CAF1053037.1"/>
    </source>
</evidence>
<keyword evidence="6" id="KW-1185">Reference proteome</keyword>
<protein>
    <submittedName>
        <fullName evidence="3">Uncharacterized protein</fullName>
    </submittedName>
</protein>
<dbReference type="EMBL" id="CAJOBC010083077">
    <property type="protein sequence ID" value="CAF4296296.1"/>
    <property type="molecule type" value="Genomic_DNA"/>
</dbReference>
<evidence type="ECO:0000313" key="6">
    <source>
        <dbReference type="Proteomes" id="UP000663829"/>
    </source>
</evidence>
<dbReference type="Proteomes" id="UP000663829">
    <property type="component" value="Unassembled WGS sequence"/>
</dbReference>
<accession>A0A815LGE7</accession>